<evidence type="ECO:0000256" key="1">
    <source>
        <dbReference type="SAM" id="Phobius"/>
    </source>
</evidence>
<organism evidence="4">
    <name type="scientific">Paenibacillus sp. AN1007</name>
    <dbReference type="NCBI Taxonomy" id="3151385"/>
    <lineage>
        <taxon>Bacteria</taxon>
        <taxon>Bacillati</taxon>
        <taxon>Bacillota</taxon>
        <taxon>Bacilli</taxon>
        <taxon>Bacillales</taxon>
        <taxon>Paenibacillaceae</taxon>
        <taxon>Paenibacillus</taxon>
    </lineage>
</organism>
<dbReference type="InterPro" id="IPR052955">
    <property type="entry name" value="UPF0703_membrane_permease"/>
</dbReference>
<dbReference type="Pfam" id="PF09323">
    <property type="entry name" value="DUF1980"/>
    <property type="match status" value="1"/>
</dbReference>
<reference evidence="4" key="1">
    <citation type="submission" date="2024-05" db="EMBL/GenBank/DDBJ databases">
        <title>Draft genome assemblies of 36 bacteria isolated from hibernating arctic ground squirrels.</title>
        <authorList>
            <person name="McKee H."/>
            <person name="Mullen L."/>
            <person name="Drown D.M."/>
            <person name="Duddleston K.N."/>
        </authorList>
    </citation>
    <scope>NUCLEOTIDE SEQUENCE</scope>
    <source>
        <strain evidence="4">AN1007</strain>
    </source>
</reference>
<feature type="transmembrane region" description="Helical" evidence="1">
    <location>
        <begin position="99"/>
        <end position="116"/>
    </location>
</feature>
<dbReference type="AlphaFoldDB" id="A0AAU8NHP3"/>
<dbReference type="NCBIfam" id="TIGR03943">
    <property type="entry name" value="TIGR03943 family putative permease subunit"/>
    <property type="match status" value="1"/>
</dbReference>
<protein>
    <submittedName>
        <fullName evidence="4">TIGR03943 family protein</fullName>
    </submittedName>
</protein>
<keyword evidence="1" id="KW-0472">Membrane</keyword>
<dbReference type="InterPro" id="IPR015402">
    <property type="entry name" value="DUF1980"/>
</dbReference>
<gene>
    <name evidence="4" type="ORF">ABXS70_10250</name>
</gene>
<name>A0AAU8NHP3_9BACL</name>
<evidence type="ECO:0000259" key="2">
    <source>
        <dbReference type="Pfam" id="PF09323"/>
    </source>
</evidence>
<feature type="domain" description="DUF1980" evidence="2">
    <location>
        <begin position="33"/>
        <end position="130"/>
    </location>
</feature>
<keyword evidence="1" id="KW-1133">Transmembrane helix</keyword>
<dbReference type="Pfam" id="PF21537">
    <property type="entry name" value="DUF1980_C"/>
    <property type="match status" value="1"/>
</dbReference>
<dbReference type="PANTHER" id="PTHR40047">
    <property type="entry name" value="UPF0703 PROTEIN YCGQ"/>
    <property type="match status" value="1"/>
</dbReference>
<dbReference type="EMBL" id="CP159992">
    <property type="protein sequence ID" value="XCP97049.1"/>
    <property type="molecule type" value="Genomic_DNA"/>
</dbReference>
<accession>A0AAU8NHP3</accession>
<dbReference type="PANTHER" id="PTHR40047:SF1">
    <property type="entry name" value="UPF0703 PROTEIN YCGQ"/>
    <property type="match status" value="1"/>
</dbReference>
<dbReference type="InterPro" id="IPR048493">
    <property type="entry name" value="DUF1980_N"/>
</dbReference>
<dbReference type="InterPro" id="IPR048447">
    <property type="entry name" value="DUF1980_C"/>
</dbReference>
<feature type="transmembrane region" description="Helical" evidence="1">
    <location>
        <begin position="58"/>
        <end position="78"/>
    </location>
</feature>
<sequence length="338" mass="37499">MSPANFAMNQNSFAKRIAAQRHTLIRAGWIGSLAVYIMHLKSNNALHYYLAPTMQKLLLGTAVPFLFIAVIMVWHALFGRHELGCECEHHPPSGVIRSSLVYSLIALPLLLGFLLPDQALGSSMASQKGMSLTYAPPEIRRKEPLPDAAPRLNVRDFTIPPVIQAPQISQTNEWSAKPAGVQFVPPDEYSREFAALAERLYAEPVIQVYPEIFSETLGTIDMFQRQFTGKEIMLTGFVYRDDSMEHQSHFALGRFLVMCCPADAAPFGVMIHIPDANQFEKDSWVQIRGTIGSAQVDGKDSMEILAAAVTPMDQPASPYIYTNADSVAAFDKIVSKRK</sequence>
<evidence type="ECO:0000313" key="4">
    <source>
        <dbReference type="EMBL" id="XCP97049.1"/>
    </source>
</evidence>
<dbReference type="RefSeq" id="WP_366295600.1">
    <property type="nucleotide sequence ID" value="NZ_CP159992.1"/>
</dbReference>
<proteinExistence type="predicted"/>
<keyword evidence="1" id="KW-0812">Transmembrane</keyword>
<evidence type="ECO:0000259" key="3">
    <source>
        <dbReference type="Pfam" id="PF21537"/>
    </source>
</evidence>
<feature type="domain" description="DUF1980" evidence="3">
    <location>
        <begin position="187"/>
        <end position="321"/>
    </location>
</feature>